<keyword evidence="2 6" id="KW-0812">Transmembrane</keyword>
<dbReference type="GO" id="GO:0016765">
    <property type="term" value="F:transferase activity, transferring alkyl or aryl (other than methyl) groups"/>
    <property type="evidence" value="ECO:0007669"/>
    <property type="project" value="InterPro"/>
</dbReference>
<evidence type="ECO:0000256" key="3">
    <source>
        <dbReference type="ARBA" id="ARBA00022989"/>
    </source>
</evidence>
<feature type="transmembrane region" description="Helical" evidence="6">
    <location>
        <begin position="280"/>
        <end position="307"/>
    </location>
</feature>
<name>A0A8T4IKY1_9ACTN</name>
<feature type="region of interest" description="Disordered" evidence="5">
    <location>
        <begin position="317"/>
        <end position="357"/>
    </location>
</feature>
<feature type="transmembrane region" description="Helical" evidence="6">
    <location>
        <begin position="209"/>
        <end position="230"/>
    </location>
</feature>
<dbReference type="InterPro" id="IPR050475">
    <property type="entry name" value="Prenyltransferase_related"/>
</dbReference>
<organism evidence="7 8">
    <name type="scientific">Streptomyces daliensis</name>
    <dbReference type="NCBI Taxonomy" id="299421"/>
    <lineage>
        <taxon>Bacteria</taxon>
        <taxon>Bacillati</taxon>
        <taxon>Actinomycetota</taxon>
        <taxon>Actinomycetes</taxon>
        <taxon>Kitasatosporales</taxon>
        <taxon>Streptomycetaceae</taxon>
        <taxon>Streptomyces</taxon>
    </lineage>
</organism>
<evidence type="ECO:0000256" key="2">
    <source>
        <dbReference type="ARBA" id="ARBA00022692"/>
    </source>
</evidence>
<dbReference type="Gene3D" id="1.10.357.140">
    <property type="entry name" value="UbiA prenyltransferase"/>
    <property type="match status" value="1"/>
</dbReference>
<feature type="compositionally biased region" description="Basic and acidic residues" evidence="5">
    <location>
        <begin position="317"/>
        <end position="329"/>
    </location>
</feature>
<evidence type="ECO:0000313" key="7">
    <source>
        <dbReference type="EMBL" id="MBR7672771.1"/>
    </source>
</evidence>
<accession>A0A8T4IKY1</accession>
<proteinExistence type="predicted"/>
<keyword evidence="3 6" id="KW-1133">Transmembrane helix</keyword>
<evidence type="ECO:0000313" key="8">
    <source>
        <dbReference type="Proteomes" id="UP000675554"/>
    </source>
</evidence>
<dbReference type="GO" id="GO:0016020">
    <property type="term" value="C:membrane"/>
    <property type="evidence" value="ECO:0007669"/>
    <property type="project" value="UniProtKB-SubCell"/>
</dbReference>
<keyword evidence="8" id="KW-1185">Reference proteome</keyword>
<dbReference type="InterPro" id="IPR000537">
    <property type="entry name" value="UbiA_prenyltransferase"/>
</dbReference>
<protein>
    <submittedName>
        <fullName evidence="7">UbiA family prenyltransferase</fullName>
    </submittedName>
</protein>
<evidence type="ECO:0000256" key="4">
    <source>
        <dbReference type="ARBA" id="ARBA00023136"/>
    </source>
</evidence>
<feature type="compositionally biased region" description="Pro residues" evidence="5">
    <location>
        <begin position="333"/>
        <end position="344"/>
    </location>
</feature>
<comment type="caution">
    <text evidence="7">The sequence shown here is derived from an EMBL/GenBank/DDBJ whole genome shotgun (WGS) entry which is preliminary data.</text>
</comment>
<dbReference type="InterPro" id="IPR044878">
    <property type="entry name" value="UbiA_sf"/>
</dbReference>
<gene>
    <name evidence="7" type="ORF">KDA82_07000</name>
</gene>
<keyword evidence="4 6" id="KW-0472">Membrane</keyword>
<evidence type="ECO:0000256" key="1">
    <source>
        <dbReference type="ARBA" id="ARBA00004141"/>
    </source>
</evidence>
<sequence length="357" mass="36359">MRARHGAAVRAHLETWRPYTLAYPGLLGLAGAACGGGAVTGEGVVAAWLCPTLGWLGGHYLGDYFDRELDAIGKPQRPIPSGRLSAGTARACGVGAVLLAALIVLGVNWPVVGFVVLALAGIVAYSRVLKGRGILGNGVRGLLSALAVLFGAAVTVPPGHLPSWGVLLVALAFLPHDTASNLVGTLRDVEGDRAGGYLTLPVRHGLGHAVRVASALYVLALAAGTCHLVLAAHPVAAATLLALAAVAGACALVPLLRSAAPTPRAALRAHEVLVGERLVLAAAFTAAGWGALPALCLLVPVLAVSLLTQRHMRARHEFPDPVDGDREDATAPPTTPPTTSPASPPRLGTPRTAQPEG</sequence>
<dbReference type="PROSITE" id="PS51257">
    <property type="entry name" value="PROKAR_LIPOPROTEIN"/>
    <property type="match status" value="1"/>
</dbReference>
<dbReference type="Pfam" id="PF01040">
    <property type="entry name" value="UbiA"/>
    <property type="match status" value="1"/>
</dbReference>
<reference evidence="7" key="1">
    <citation type="submission" date="2021-04" db="EMBL/GenBank/DDBJ databases">
        <title>Sequencing of actinobacteria type strains.</title>
        <authorList>
            <person name="Nguyen G.-S."/>
            <person name="Wentzel A."/>
        </authorList>
    </citation>
    <scope>NUCLEOTIDE SEQUENCE</scope>
    <source>
        <strain evidence="7">DSM 42095</strain>
    </source>
</reference>
<dbReference type="Proteomes" id="UP000675554">
    <property type="component" value="Unassembled WGS sequence"/>
</dbReference>
<feature type="transmembrane region" description="Helical" evidence="6">
    <location>
        <begin position="141"/>
        <end position="161"/>
    </location>
</feature>
<dbReference type="EMBL" id="JAGSMN010000134">
    <property type="protein sequence ID" value="MBR7672771.1"/>
    <property type="molecule type" value="Genomic_DNA"/>
</dbReference>
<feature type="transmembrane region" description="Helical" evidence="6">
    <location>
        <begin position="237"/>
        <end position="260"/>
    </location>
</feature>
<dbReference type="AlphaFoldDB" id="A0A8T4IKY1"/>
<dbReference type="PANTHER" id="PTHR42723:SF1">
    <property type="entry name" value="CHLOROPHYLL SYNTHASE, CHLOROPLASTIC"/>
    <property type="match status" value="1"/>
</dbReference>
<dbReference type="PANTHER" id="PTHR42723">
    <property type="entry name" value="CHLOROPHYLL SYNTHASE"/>
    <property type="match status" value="1"/>
</dbReference>
<evidence type="ECO:0000256" key="5">
    <source>
        <dbReference type="SAM" id="MobiDB-lite"/>
    </source>
</evidence>
<feature type="transmembrane region" description="Helical" evidence="6">
    <location>
        <begin position="21"/>
        <end position="39"/>
    </location>
</feature>
<comment type="subcellular location">
    <subcellularLocation>
        <location evidence="1">Membrane</location>
        <topology evidence="1">Multi-pass membrane protein</topology>
    </subcellularLocation>
</comment>
<evidence type="ECO:0000256" key="6">
    <source>
        <dbReference type="SAM" id="Phobius"/>
    </source>
</evidence>